<evidence type="ECO:0000256" key="1">
    <source>
        <dbReference type="SAM" id="MobiDB-lite"/>
    </source>
</evidence>
<feature type="compositionally biased region" description="Polar residues" evidence="1">
    <location>
        <begin position="126"/>
        <end position="153"/>
    </location>
</feature>
<evidence type="ECO:0000313" key="3">
    <source>
        <dbReference type="Proteomes" id="UP000053958"/>
    </source>
</evidence>
<dbReference type="AlphaFoldDB" id="A0A0F4YP52"/>
<feature type="region of interest" description="Disordered" evidence="1">
    <location>
        <begin position="311"/>
        <end position="368"/>
    </location>
</feature>
<keyword evidence="3" id="KW-1185">Reference proteome</keyword>
<dbReference type="Proteomes" id="UP000053958">
    <property type="component" value="Unassembled WGS sequence"/>
</dbReference>
<evidence type="ECO:0000313" key="2">
    <source>
        <dbReference type="EMBL" id="KKA20047.1"/>
    </source>
</evidence>
<feature type="region of interest" description="Disordered" evidence="1">
    <location>
        <begin position="208"/>
        <end position="259"/>
    </location>
</feature>
<dbReference type="EMBL" id="LASV01000295">
    <property type="protein sequence ID" value="KKA20047.1"/>
    <property type="molecule type" value="Genomic_DNA"/>
</dbReference>
<comment type="caution">
    <text evidence="2">The sequence shown here is derived from an EMBL/GenBank/DDBJ whole genome shotgun (WGS) entry which is preliminary data.</text>
</comment>
<proteinExistence type="predicted"/>
<name>A0A0F4YP52_RASE3</name>
<dbReference type="GeneID" id="25318274"/>
<feature type="region of interest" description="Disordered" evidence="1">
    <location>
        <begin position="1"/>
        <end position="186"/>
    </location>
</feature>
<gene>
    <name evidence="2" type="ORF">T310_5954</name>
</gene>
<protein>
    <recommendedName>
        <fullName evidence="4">Glutamine repeat protein-1</fullName>
    </recommendedName>
</protein>
<dbReference type="RefSeq" id="XP_013326659.1">
    <property type="nucleotide sequence ID" value="XM_013471205.1"/>
</dbReference>
<dbReference type="OrthoDB" id="2530523at2759"/>
<feature type="compositionally biased region" description="Polar residues" evidence="1">
    <location>
        <begin position="28"/>
        <end position="50"/>
    </location>
</feature>
<organism evidence="2 3">
    <name type="scientific">Rasamsonia emersonii (strain ATCC 16479 / CBS 393.64 / IMI 116815)</name>
    <dbReference type="NCBI Taxonomy" id="1408163"/>
    <lineage>
        <taxon>Eukaryota</taxon>
        <taxon>Fungi</taxon>
        <taxon>Dikarya</taxon>
        <taxon>Ascomycota</taxon>
        <taxon>Pezizomycotina</taxon>
        <taxon>Eurotiomycetes</taxon>
        <taxon>Eurotiomycetidae</taxon>
        <taxon>Eurotiales</taxon>
        <taxon>Trichocomaceae</taxon>
        <taxon>Rasamsonia</taxon>
    </lineage>
</organism>
<feature type="compositionally biased region" description="Low complexity" evidence="1">
    <location>
        <begin position="154"/>
        <end position="181"/>
    </location>
</feature>
<reference evidence="2 3" key="1">
    <citation type="submission" date="2015-04" db="EMBL/GenBank/DDBJ databases">
        <authorList>
            <person name="Heijne W.H."/>
            <person name="Fedorova N.D."/>
            <person name="Nierman W.C."/>
            <person name="Vollebregt A.W."/>
            <person name="Zhao Z."/>
            <person name="Wu L."/>
            <person name="Kumar M."/>
            <person name="Stam H."/>
            <person name="van den Berg M.A."/>
            <person name="Pel H.J."/>
        </authorList>
    </citation>
    <scope>NUCLEOTIDE SEQUENCE [LARGE SCALE GENOMIC DNA]</scope>
    <source>
        <strain evidence="2 3">CBS 393.64</strain>
    </source>
</reference>
<accession>A0A0F4YP52</accession>
<feature type="compositionally biased region" description="Polar residues" evidence="1">
    <location>
        <begin position="220"/>
        <end position="244"/>
    </location>
</feature>
<sequence length="368" mass="38633">MNPNPTGYPALQQHGNPMLSSPAAYPVQASSPGNQQQLPFYPNSMSSYPQPRTPQGPHPLQQHQPQPQHSFNPMPVQSSGPAPAMMSSSMPQQHPGPHASLPLSAPSPYAPATIPATTAASPSHSQEPSTLPTTAVPATSQNMTALSNSNNMFPAQQRPSQPSNQQPQVSGPSAAAQAQAAAREKARISTLLDINSALLQEVVNLQAAGKAGGPPAPPGSQQNSPTQEQQAASPVSSADQNHANDASKPPAQKPSQEYIECMRRLQANLAYLATIADRAKKSSGVIPAAPAILTPPPNLPSLNEMYAKLNELFPGPHRGPPTTPQQQQQQQQQHQQQQQQQQQQRPAQQGSIPGNAGPGPVAVGDNGV</sequence>
<feature type="compositionally biased region" description="Low complexity" evidence="1">
    <location>
        <begin position="325"/>
        <end position="368"/>
    </location>
</feature>
<evidence type="ECO:0008006" key="4">
    <source>
        <dbReference type="Google" id="ProtNLM"/>
    </source>
</evidence>
<dbReference type="STRING" id="1408163.A0A0F4YP52"/>
<feature type="compositionally biased region" description="Low complexity" evidence="1">
    <location>
        <begin position="77"/>
        <end position="125"/>
    </location>
</feature>
<feature type="compositionally biased region" description="Low complexity" evidence="1">
    <location>
        <begin position="58"/>
        <end position="69"/>
    </location>
</feature>